<organism evidence="2 3">
    <name type="scientific">Sungouiella intermedia</name>
    <dbReference type="NCBI Taxonomy" id="45354"/>
    <lineage>
        <taxon>Eukaryota</taxon>
        <taxon>Fungi</taxon>
        <taxon>Dikarya</taxon>
        <taxon>Ascomycota</taxon>
        <taxon>Saccharomycotina</taxon>
        <taxon>Pichiomycetes</taxon>
        <taxon>Metschnikowiaceae</taxon>
        <taxon>Sungouiella</taxon>
    </lineage>
</organism>
<dbReference type="EMBL" id="LT635765">
    <property type="protein sequence ID" value="SGZ52764.1"/>
    <property type="molecule type" value="Genomic_DNA"/>
</dbReference>
<dbReference type="InterPro" id="IPR029058">
    <property type="entry name" value="AB_hydrolase_fold"/>
</dbReference>
<evidence type="ECO:0000313" key="3">
    <source>
        <dbReference type="Proteomes" id="UP000182259"/>
    </source>
</evidence>
<proteinExistence type="predicted"/>
<evidence type="ECO:0000259" key="1">
    <source>
        <dbReference type="Pfam" id="PF12697"/>
    </source>
</evidence>
<sequence length="358" mass="40783">MDPEHSDLYSYTLKSTQAASPRYPQSLAPGVRGNALKIAYRKYMASRSPPPNAVVVNLVFMHGTGMNKGVWHYHIDQLYQKCWAVGVHVNMVLAMDAANHADSAHLNKGKLGKVFDWRDLSYDGIKMAEAESDELLAGNKNVLVGHSMGGFVSLYMTILRPALFDALVMLNPVCYKIIESPYYPFVAWESKGYMETEFKLKSPENWKEHVFKYMRKRSFFREFDDRILENMMADDMPEGPVQEGDLWVVRLKTSKIQTLITYFGASEALLIIPDIYSSCHVPAYRILGSLDTTTEEVQNKLARALPQMQTYFLKGEKHIVQGIHPDIFVDCMTSILMDVKDKPKPVYPIVDPDQRLKL</sequence>
<reference evidence="3" key="1">
    <citation type="submission" date="2016-10" db="EMBL/GenBank/DDBJ databases">
        <authorList>
            <person name="Geijer C."/>
            <person name="Jareborg N."/>
            <person name="Dainat J."/>
        </authorList>
    </citation>
    <scope>NUCLEOTIDE SEQUENCE [LARGE SCALE GENOMIC DNA]</scope>
    <source>
        <strain evidence="3">PYCC 4715</strain>
    </source>
</reference>
<dbReference type="InterPro" id="IPR050228">
    <property type="entry name" value="Carboxylesterase_BioH"/>
</dbReference>
<gene>
    <name evidence="2" type="ORF">SAMEA4029009_CIC11G00000005299</name>
</gene>
<protein>
    <submittedName>
        <fullName evidence="2">CIC11C00000005299</fullName>
    </submittedName>
</protein>
<dbReference type="PANTHER" id="PTHR43194">
    <property type="entry name" value="HYDROLASE ALPHA/BETA FOLD FAMILY"/>
    <property type="match status" value="1"/>
</dbReference>
<feature type="domain" description="AB hydrolase-1" evidence="1">
    <location>
        <begin position="58"/>
        <end position="318"/>
    </location>
</feature>
<dbReference type="Proteomes" id="UP000182259">
    <property type="component" value="Chromosome II"/>
</dbReference>
<dbReference type="AlphaFoldDB" id="A0A1L0D8B6"/>
<accession>A0A1L0D8B6</accession>
<dbReference type="Gene3D" id="3.40.50.1820">
    <property type="entry name" value="alpha/beta hydrolase"/>
    <property type="match status" value="1"/>
</dbReference>
<evidence type="ECO:0000313" key="2">
    <source>
        <dbReference type="EMBL" id="SGZ52764.1"/>
    </source>
</evidence>
<name>A0A1L0D8B6_9ASCO</name>
<dbReference type="InterPro" id="IPR000073">
    <property type="entry name" value="AB_hydrolase_1"/>
</dbReference>
<dbReference type="SUPFAM" id="SSF53474">
    <property type="entry name" value="alpha/beta-Hydrolases"/>
    <property type="match status" value="1"/>
</dbReference>
<dbReference type="PANTHER" id="PTHR43194:SF2">
    <property type="entry name" value="PEROXISOMAL MEMBRANE PROTEIN LPX1"/>
    <property type="match status" value="1"/>
</dbReference>
<dbReference type="Pfam" id="PF12697">
    <property type="entry name" value="Abhydrolase_6"/>
    <property type="match status" value="1"/>
</dbReference>